<evidence type="ECO:0000256" key="6">
    <source>
        <dbReference type="ARBA" id="ARBA00040469"/>
    </source>
</evidence>
<keyword evidence="4" id="KW-0378">Hydrolase</keyword>
<dbReference type="GO" id="GO:0033146">
    <property type="term" value="P:regulation of intracellular estrogen receptor signaling pathway"/>
    <property type="evidence" value="ECO:0007669"/>
    <property type="project" value="Ensembl"/>
</dbReference>
<evidence type="ECO:0000256" key="8">
    <source>
        <dbReference type="SAM" id="MobiDB-lite"/>
    </source>
</evidence>
<dbReference type="CTD" id="55325"/>
<keyword evidence="2" id="KW-0645">Protease</keyword>
<dbReference type="GeneID" id="100919011"/>
<evidence type="ECO:0000313" key="11">
    <source>
        <dbReference type="Ensembl" id="ENSSHAP00000041317.1"/>
    </source>
</evidence>
<dbReference type="GO" id="GO:1903051">
    <property type="term" value="P:negative regulation of proteolysis involved in protein catabolic process"/>
    <property type="evidence" value="ECO:0007669"/>
    <property type="project" value="Ensembl"/>
</dbReference>
<protein>
    <recommendedName>
        <fullName evidence="6">Ufm1-specific protease 2</fullName>
    </recommendedName>
</protein>
<name>A0A7N4PNU9_SARHA</name>
<evidence type="ECO:0000256" key="5">
    <source>
        <dbReference type="ARBA" id="ARBA00022807"/>
    </source>
</evidence>
<feature type="domain" description="UFSP1/2/DUB catalytic" evidence="9">
    <location>
        <begin position="353"/>
        <end position="536"/>
    </location>
</feature>
<evidence type="ECO:0000256" key="7">
    <source>
        <dbReference type="ARBA" id="ARBA00056184"/>
    </source>
</evidence>
<dbReference type="GO" id="GO:0005634">
    <property type="term" value="C:nucleus"/>
    <property type="evidence" value="ECO:0007669"/>
    <property type="project" value="Ensembl"/>
</dbReference>
<evidence type="ECO:0000256" key="1">
    <source>
        <dbReference type="ARBA" id="ARBA00008552"/>
    </source>
</evidence>
<dbReference type="GeneTree" id="ENSGT00940000157115"/>
<reference evidence="11" key="3">
    <citation type="submission" date="2025-09" db="UniProtKB">
        <authorList>
            <consortium name="Ensembl"/>
        </authorList>
    </citation>
    <scope>IDENTIFICATION</scope>
</reference>
<keyword evidence="12" id="KW-1185">Reference proteome</keyword>
<dbReference type="GO" id="GO:0032649">
    <property type="term" value="P:regulation of type II interferon production"/>
    <property type="evidence" value="ECO:0007669"/>
    <property type="project" value="Ensembl"/>
</dbReference>
<feature type="domain" description="UFSP2 second" evidence="10">
    <location>
        <begin position="112"/>
        <end position="330"/>
    </location>
</feature>
<dbReference type="Proteomes" id="UP000007648">
    <property type="component" value="Unassembled WGS sequence"/>
</dbReference>
<evidence type="ECO:0000256" key="3">
    <source>
        <dbReference type="ARBA" id="ARBA00022786"/>
    </source>
</evidence>
<dbReference type="PANTHER" id="PTHR48153">
    <property type="entry name" value="UFM1-SPECIFIC PROTEASE 2"/>
    <property type="match status" value="1"/>
</dbReference>
<dbReference type="PANTHER" id="PTHR48153:SF2">
    <property type="entry name" value="UFM1-SPECIFIC PROTEASE 2"/>
    <property type="match status" value="1"/>
</dbReference>
<dbReference type="RefSeq" id="XP_012407534.2">
    <property type="nucleotide sequence ID" value="XM_012552080.3"/>
</dbReference>
<dbReference type="GO" id="GO:0072344">
    <property type="term" value="P:rescue of stalled ribosome"/>
    <property type="evidence" value="ECO:0007669"/>
    <property type="project" value="Ensembl"/>
</dbReference>
<gene>
    <name evidence="11" type="primary">UFSP2</name>
</gene>
<comment type="function">
    <text evidence="7">Thiol-dependent isopeptidase that specifically cleaves UFM1, a ubiquitin-like modifier protein, from conjugated proteins, such as CD274/PD-L1, CYB5R3, DDRGK1, MRE11, RPL26/uL24, TRIP4 and RPL26/uL24. While it is also able to mediate the processing of UFM1 precursors, a prerequisite for conjugation reactions, UFSP2 mainly acts as a protein deUFMylase that mediates deconjugation of UFM1 from target proteins. Mediates deUFMylation of RPL26/uL24, a critical step to release the UFM1 ribosome E3 ligase (UREL) complex during the recycling of 60S ribosome subunits from the endoplasmic reticulum. Catalyzes deUFMylation of TRIP4, regulating intracellular nuclear receptors transactivation and thereby regulate cell proliferation and differentiation.</text>
</comment>
<dbReference type="Pfam" id="PF07910">
    <property type="entry name" value="Peptidase_C78"/>
    <property type="match status" value="1"/>
</dbReference>
<dbReference type="GO" id="GO:0005783">
    <property type="term" value="C:endoplasmic reticulum"/>
    <property type="evidence" value="ECO:0007669"/>
    <property type="project" value="Ensembl"/>
</dbReference>
<sequence length="544" mass="61353">MAKRTPTARETRSSRFKTSCAAPPPPRVLAEWDDLPTCILGVVVFPLRARLYFPISGPFLLAPDPLSPPIGSSPDMVISETMDLLFRIRGGLDLAFQLASADDISTKKALKYVLSDLSNKLSSNALVFKICHSSVYIWPNSNMNTVPAELTDNSSCKEILHFIQFDQEEDTKRRFTKKKDKKLQRQLQIINIDLMLEMSTSLAAIAPIIERESGGHHYVNMTLPVDTVISADPEESWGAVRSRLVNSVHSQLSDMEKCILKYMKGTSIVVPEPLHFLLPGEKNLVTISYPSGVPDDQLQSYRKELHDLYHLPQDRPYFKRANAYRFPDEPFKDGYIRNPHSHLNPLGLESGMISLVQGIYGYHHYMQDRIDDSGWGCAYRSLQTICSWFRHQGYTDRSIPTHQEIQQALVDVGDKPATFVGSHQWIGSIEVQMVLNHLMGITSKILFVSQGSELASQGRELANHFQSEGTPVMIGGGVLAHTILGVAWNEMTGQVKYLILDPHYTGPEDLQIILEKGWCGWKGPEFWKKDAYYNLCLPQRPKII</sequence>
<dbReference type="SUPFAM" id="SSF54001">
    <property type="entry name" value="Cysteine proteinases"/>
    <property type="match status" value="1"/>
</dbReference>
<dbReference type="InterPro" id="IPR049387">
    <property type="entry name" value="UFSP2-like_2nd"/>
</dbReference>
<accession>A0A7N4PNU9</accession>
<dbReference type="Gene3D" id="3.90.70.130">
    <property type="match status" value="1"/>
</dbReference>
<dbReference type="InParanoid" id="A0A7N4PNU9"/>
<dbReference type="FunCoup" id="A0A7N4PNU9">
    <property type="interactions" value="2379"/>
</dbReference>
<dbReference type="GO" id="GO:0006508">
    <property type="term" value="P:proteolysis"/>
    <property type="evidence" value="ECO:0007669"/>
    <property type="project" value="UniProtKB-KW"/>
</dbReference>
<dbReference type="InterPro" id="IPR038765">
    <property type="entry name" value="Papain-like_cys_pep_sf"/>
</dbReference>
<dbReference type="InterPro" id="IPR012462">
    <property type="entry name" value="UFSP1/2_DUB_cat"/>
</dbReference>
<dbReference type="GO" id="GO:0071567">
    <property type="term" value="F:deUFMylase activity"/>
    <property type="evidence" value="ECO:0007669"/>
    <property type="project" value="Ensembl"/>
</dbReference>
<comment type="similarity">
    <text evidence="1">Belongs to the peptidase C78 family.</text>
</comment>
<evidence type="ECO:0000256" key="2">
    <source>
        <dbReference type="ARBA" id="ARBA00022670"/>
    </source>
</evidence>
<evidence type="ECO:0000256" key="4">
    <source>
        <dbReference type="ARBA" id="ARBA00022801"/>
    </source>
</evidence>
<keyword evidence="5" id="KW-0788">Thiol protease</keyword>
<dbReference type="Ensembl" id="ENSSHAT00000034276.1">
    <property type="protein sequence ID" value="ENSSHAP00000041317.1"/>
    <property type="gene ID" value="ENSSHAG00000026246.1"/>
</dbReference>
<evidence type="ECO:0000259" key="10">
    <source>
        <dbReference type="Pfam" id="PF20908"/>
    </source>
</evidence>
<dbReference type="Pfam" id="PF20908">
    <property type="entry name" value="UfSP2_N"/>
    <property type="match status" value="1"/>
</dbReference>
<proteinExistence type="inferred from homology"/>
<keyword evidence="3" id="KW-0833">Ubl conjugation pathway</keyword>
<reference evidence="11 12" key="1">
    <citation type="journal article" date="2011" name="Proc. Natl. Acad. Sci. U.S.A.">
        <title>Genetic diversity and population structure of the endangered marsupial Sarcophilus harrisii (Tasmanian devil).</title>
        <authorList>
            <person name="Miller W."/>
            <person name="Hayes V.M."/>
            <person name="Ratan A."/>
            <person name="Petersen D.C."/>
            <person name="Wittekindt N.E."/>
            <person name="Miller J."/>
            <person name="Walenz B."/>
            <person name="Knight J."/>
            <person name="Qi J."/>
            <person name="Zhao F."/>
            <person name="Wang Q."/>
            <person name="Bedoya-Reina O.C."/>
            <person name="Katiyar N."/>
            <person name="Tomsho L.P."/>
            <person name="Kasson L.M."/>
            <person name="Hardie R.A."/>
            <person name="Woodbridge P."/>
            <person name="Tindall E.A."/>
            <person name="Bertelsen M.F."/>
            <person name="Dixon D."/>
            <person name="Pyecroft S."/>
            <person name="Helgen K.M."/>
            <person name="Lesk A.M."/>
            <person name="Pringle T.H."/>
            <person name="Patterson N."/>
            <person name="Zhang Y."/>
            <person name="Kreiss A."/>
            <person name="Woods G.M."/>
            <person name="Jones M.E."/>
            <person name="Schuster S.C."/>
        </authorList>
    </citation>
    <scope>NUCLEOTIDE SEQUENCE [LARGE SCALE GENOMIC DNA]</scope>
</reference>
<dbReference type="FunFam" id="3.90.70.130:FF:000001">
    <property type="entry name" value="Probable Ufm1-specific protease 2"/>
    <property type="match status" value="1"/>
</dbReference>
<reference evidence="11" key="2">
    <citation type="submission" date="2025-08" db="UniProtKB">
        <authorList>
            <consortium name="Ensembl"/>
        </authorList>
    </citation>
    <scope>IDENTIFICATION</scope>
</reference>
<dbReference type="AlphaFoldDB" id="A0A7N4PNU9"/>
<evidence type="ECO:0000313" key="12">
    <source>
        <dbReference type="Proteomes" id="UP000007648"/>
    </source>
</evidence>
<feature type="region of interest" description="Disordered" evidence="8">
    <location>
        <begin position="1"/>
        <end position="23"/>
    </location>
</feature>
<evidence type="ECO:0000259" key="9">
    <source>
        <dbReference type="Pfam" id="PF07910"/>
    </source>
</evidence>
<organism evidence="11 12">
    <name type="scientific">Sarcophilus harrisii</name>
    <name type="common">Tasmanian devil</name>
    <name type="synonym">Sarcophilus laniarius</name>
    <dbReference type="NCBI Taxonomy" id="9305"/>
    <lineage>
        <taxon>Eukaryota</taxon>
        <taxon>Metazoa</taxon>
        <taxon>Chordata</taxon>
        <taxon>Craniata</taxon>
        <taxon>Vertebrata</taxon>
        <taxon>Euteleostomi</taxon>
        <taxon>Mammalia</taxon>
        <taxon>Metatheria</taxon>
        <taxon>Dasyuromorphia</taxon>
        <taxon>Dasyuridae</taxon>
        <taxon>Sarcophilus</taxon>
    </lineage>
</organism>
<dbReference type="KEGG" id="shr:100919011"/>